<sequence length="498" mass="57268">MKIEEWFQTLKNKAELIESKWAGATEQERIQLADQLFYLRQVSDTVVDLWLQFEERLSNAIRRIKQMEGQLPSEGNQVQAAATQENAAKHAKPPEADGEDTISQKETVPYEPMFRRGEGFYHLRMYQDAKKCFAELIRESPDWESGRLYYAYSLLFCEERESAFREFRLLSRSASSPAVMAISYNAIGCILAEEEQWLEAAQAFKASLEARPDQEEARYNLALCYLKDGDAQEALEEAERCLLKDESDWEAQMLWLRAAQMLQAMDETAELAPPSPLQLPTRDLGTDTLQEMASLYESVGNYHRAQICYHFLAERLPREGWTWHGLAWNTWLISGTRRALTLMKKAISLAPHEDDFTFSYGWMQLFDGKAEQAVAAFRKMLENNRDNRLGQSGMISAYEKLGELQAAKKLAKEFTEDPEPYIRSLGYFHLGRLAVVEENWRLAEQYFQRTLPHANLIREVPIYMQLCASKLGEQNRQSGQLQPSLQLQAGNPPVVAEE</sequence>
<organism evidence="5 6">
    <name type="scientific">Brevibacillus brevis</name>
    <name type="common">Bacillus brevis</name>
    <dbReference type="NCBI Taxonomy" id="1393"/>
    <lineage>
        <taxon>Bacteria</taxon>
        <taxon>Bacillati</taxon>
        <taxon>Bacillota</taxon>
        <taxon>Bacilli</taxon>
        <taxon>Bacillales</taxon>
        <taxon>Paenibacillaceae</taxon>
        <taxon>Brevibacillus</taxon>
    </lineage>
</organism>
<gene>
    <name evidence="5" type="ORF">RGB73_13590</name>
</gene>
<keyword evidence="2 3" id="KW-0802">TPR repeat</keyword>
<reference evidence="5 6" key="1">
    <citation type="submission" date="2023-09" db="EMBL/GenBank/DDBJ databases">
        <title>Complete Genome and Methylome dissection of Bacillus brevis NEB573 original source of BbsI restriction endonuclease.</title>
        <authorList>
            <person name="Fomenkov A."/>
            <person name="Roberts R.D."/>
        </authorList>
    </citation>
    <scope>NUCLEOTIDE SEQUENCE [LARGE SCALE GENOMIC DNA]</scope>
    <source>
        <strain evidence="5 6">NEB573</strain>
    </source>
</reference>
<evidence type="ECO:0000256" key="3">
    <source>
        <dbReference type="PROSITE-ProRule" id="PRU00339"/>
    </source>
</evidence>
<evidence type="ECO:0000313" key="6">
    <source>
        <dbReference type="Proteomes" id="UP001256827"/>
    </source>
</evidence>
<evidence type="ECO:0000256" key="1">
    <source>
        <dbReference type="ARBA" id="ARBA00022737"/>
    </source>
</evidence>
<dbReference type="PROSITE" id="PS50005">
    <property type="entry name" value="TPR"/>
    <property type="match status" value="2"/>
</dbReference>
<dbReference type="SUPFAM" id="SSF48452">
    <property type="entry name" value="TPR-like"/>
    <property type="match status" value="3"/>
</dbReference>
<dbReference type="Proteomes" id="UP001256827">
    <property type="component" value="Chromosome"/>
</dbReference>
<evidence type="ECO:0000313" key="5">
    <source>
        <dbReference type="EMBL" id="WNC17293.1"/>
    </source>
</evidence>
<dbReference type="PANTHER" id="PTHR44858:SF1">
    <property type="entry name" value="UDP-N-ACETYLGLUCOSAMINE--PEPTIDE N-ACETYLGLUCOSAMINYLTRANSFERASE SPINDLY-RELATED"/>
    <property type="match status" value="1"/>
</dbReference>
<dbReference type="EMBL" id="CP134050">
    <property type="protein sequence ID" value="WNC17293.1"/>
    <property type="molecule type" value="Genomic_DNA"/>
</dbReference>
<feature type="repeat" description="TPR" evidence="3">
    <location>
        <begin position="215"/>
        <end position="248"/>
    </location>
</feature>
<dbReference type="SMART" id="SM00028">
    <property type="entry name" value="TPR"/>
    <property type="match status" value="5"/>
</dbReference>
<dbReference type="InterPro" id="IPR050498">
    <property type="entry name" value="Ycf3"/>
</dbReference>
<dbReference type="Pfam" id="PF13174">
    <property type="entry name" value="TPR_6"/>
    <property type="match status" value="1"/>
</dbReference>
<dbReference type="RefSeq" id="WP_310772848.1">
    <property type="nucleotide sequence ID" value="NZ_CP134050.1"/>
</dbReference>
<dbReference type="Gene3D" id="1.25.40.10">
    <property type="entry name" value="Tetratricopeptide repeat domain"/>
    <property type="match status" value="2"/>
</dbReference>
<dbReference type="PANTHER" id="PTHR44858">
    <property type="entry name" value="TETRATRICOPEPTIDE REPEAT PROTEIN 6"/>
    <property type="match status" value="1"/>
</dbReference>
<proteinExistence type="predicted"/>
<evidence type="ECO:0000256" key="4">
    <source>
        <dbReference type="SAM" id="MobiDB-lite"/>
    </source>
</evidence>
<feature type="compositionally biased region" description="Low complexity" evidence="4">
    <location>
        <begin position="478"/>
        <end position="488"/>
    </location>
</feature>
<protein>
    <submittedName>
        <fullName evidence="5">Tetratricopeptide repeat protein</fullName>
    </submittedName>
</protein>
<keyword evidence="1" id="KW-0677">Repeat</keyword>
<evidence type="ECO:0000256" key="2">
    <source>
        <dbReference type="ARBA" id="ARBA00022803"/>
    </source>
</evidence>
<dbReference type="InterPro" id="IPR011990">
    <property type="entry name" value="TPR-like_helical_dom_sf"/>
</dbReference>
<dbReference type="InterPro" id="IPR019734">
    <property type="entry name" value="TPR_rpt"/>
</dbReference>
<keyword evidence="6" id="KW-1185">Reference proteome</keyword>
<accession>A0ABY9TEY4</accession>
<dbReference type="Pfam" id="PF13432">
    <property type="entry name" value="TPR_16"/>
    <property type="match status" value="1"/>
</dbReference>
<feature type="region of interest" description="Disordered" evidence="4">
    <location>
        <begin position="72"/>
        <end position="106"/>
    </location>
</feature>
<feature type="repeat" description="TPR" evidence="3">
    <location>
        <begin position="181"/>
        <end position="214"/>
    </location>
</feature>
<feature type="region of interest" description="Disordered" evidence="4">
    <location>
        <begin position="478"/>
        <end position="498"/>
    </location>
</feature>
<name>A0ABY9TEY4_BREBE</name>
<feature type="compositionally biased region" description="Polar residues" evidence="4">
    <location>
        <begin position="73"/>
        <end position="86"/>
    </location>
</feature>